<name>A0A168EYP3_CORDF</name>
<evidence type="ECO:0000313" key="4">
    <source>
        <dbReference type="Proteomes" id="UP000076881"/>
    </source>
</evidence>
<keyword evidence="4" id="KW-1185">Reference proteome</keyword>
<feature type="compositionally biased region" description="Polar residues" evidence="2">
    <location>
        <begin position="234"/>
        <end position="246"/>
    </location>
</feature>
<evidence type="ECO:0000256" key="1">
    <source>
        <dbReference type="SAM" id="Coils"/>
    </source>
</evidence>
<evidence type="ECO:0000313" key="3">
    <source>
        <dbReference type="EMBL" id="OAA74417.1"/>
    </source>
</evidence>
<feature type="compositionally biased region" description="Basic residues" evidence="2">
    <location>
        <begin position="179"/>
        <end position="191"/>
    </location>
</feature>
<keyword evidence="1" id="KW-0175">Coiled coil</keyword>
<accession>A0A168EYP3</accession>
<organism evidence="3 4">
    <name type="scientific">Akanthomyces lecanii RCEF 1005</name>
    <dbReference type="NCBI Taxonomy" id="1081108"/>
    <lineage>
        <taxon>Eukaryota</taxon>
        <taxon>Fungi</taxon>
        <taxon>Dikarya</taxon>
        <taxon>Ascomycota</taxon>
        <taxon>Pezizomycotina</taxon>
        <taxon>Sordariomycetes</taxon>
        <taxon>Hypocreomycetidae</taxon>
        <taxon>Hypocreales</taxon>
        <taxon>Cordycipitaceae</taxon>
        <taxon>Akanthomyces</taxon>
        <taxon>Cordyceps confragosa</taxon>
    </lineage>
</organism>
<feature type="region of interest" description="Disordered" evidence="2">
    <location>
        <begin position="221"/>
        <end position="246"/>
    </location>
</feature>
<protein>
    <submittedName>
        <fullName evidence="3">Uncharacterized protein</fullName>
    </submittedName>
</protein>
<feature type="region of interest" description="Disordered" evidence="2">
    <location>
        <begin position="179"/>
        <end position="200"/>
    </location>
</feature>
<evidence type="ECO:0000256" key="2">
    <source>
        <dbReference type="SAM" id="MobiDB-lite"/>
    </source>
</evidence>
<dbReference type="AlphaFoldDB" id="A0A168EYP3"/>
<sequence>MVASDFLTATAREDKVLARYAANRLFVLTSNQPLTTWNPMTQAHVKAAKHLSQVLWWNDQDHERSLAISRTVAISLSRGDRECRTRALQIQKMVEDRSAAGNVANPTSYTDRGVTSATIAETIGDIPEESANWGRKRSRLRKVRLTKEQSEEMKEEAQRRNEEQGELFAAQVSMWRTEKKTKRAERVHRRQEKWAQTHKVALPEKRQEGWKEWIKWKTAKMQRREANRRRATDVSGQSAAGSMGST</sequence>
<proteinExistence type="predicted"/>
<dbReference type="EMBL" id="AZHF01000006">
    <property type="protein sequence ID" value="OAA74417.1"/>
    <property type="molecule type" value="Genomic_DNA"/>
</dbReference>
<feature type="coiled-coil region" evidence="1">
    <location>
        <begin position="140"/>
        <end position="167"/>
    </location>
</feature>
<comment type="caution">
    <text evidence="3">The sequence shown here is derived from an EMBL/GenBank/DDBJ whole genome shotgun (WGS) entry which is preliminary data.</text>
</comment>
<feature type="compositionally biased region" description="Basic and acidic residues" evidence="2">
    <location>
        <begin position="222"/>
        <end position="232"/>
    </location>
</feature>
<dbReference type="Proteomes" id="UP000076881">
    <property type="component" value="Unassembled WGS sequence"/>
</dbReference>
<reference evidence="3 4" key="1">
    <citation type="journal article" date="2016" name="Genome Biol. Evol.">
        <title>Divergent and convergent evolution of fungal pathogenicity.</title>
        <authorList>
            <person name="Shang Y."/>
            <person name="Xiao G."/>
            <person name="Zheng P."/>
            <person name="Cen K."/>
            <person name="Zhan S."/>
            <person name="Wang C."/>
        </authorList>
    </citation>
    <scope>NUCLEOTIDE SEQUENCE [LARGE SCALE GENOMIC DNA]</scope>
    <source>
        <strain evidence="3 4">RCEF 1005</strain>
    </source>
</reference>
<gene>
    <name evidence="3" type="ORF">LEL_07998</name>
</gene>